<comment type="caution">
    <text evidence="2">The sequence shown here is derived from an EMBL/GenBank/DDBJ whole genome shotgun (WGS) entry which is preliminary data.</text>
</comment>
<evidence type="ECO:0000256" key="1">
    <source>
        <dbReference type="SAM" id="MobiDB-lite"/>
    </source>
</evidence>
<proteinExistence type="predicted"/>
<dbReference type="EMBL" id="CAJNNV010002243">
    <property type="protein sequence ID" value="CAE8586847.1"/>
    <property type="molecule type" value="Genomic_DNA"/>
</dbReference>
<feature type="region of interest" description="Disordered" evidence="1">
    <location>
        <begin position="1"/>
        <end position="70"/>
    </location>
</feature>
<gene>
    <name evidence="2" type="ORF">PGLA1383_LOCUS5692</name>
</gene>
<organism evidence="2 3">
    <name type="scientific">Polarella glacialis</name>
    <name type="common">Dinoflagellate</name>
    <dbReference type="NCBI Taxonomy" id="89957"/>
    <lineage>
        <taxon>Eukaryota</taxon>
        <taxon>Sar</taxon>
        <taxon>Alveolata</taxon>
        <taxon>Dinophyceae</taxon>
        <taxon>Suessiales</taxon>
        <taxon>Suessiaceae</taxon>
        <taxon>Polarella</taxon>
    </lineage>
</organism>
<dbReference type="AlphaFoldDB" id="A0A813DJZ4"/>
<reference evidence="2" key="1">
    <citation type="submission" date="2021-02" db="EMBL/GenBank/DDBJ databases">
        <authorList>
            <person name="Dougan E. K."/>
            <person name="Rhodes N."/>
            <person name="Thang M."/>
            <person name="Chan C."/>
        </authorList>
    </citation>
    <scope>NUCLEOTIDE SEQUENCE</scope>
</reference>
<feature type="compositionally biased region" description="Low complexity" evidence="1">
    <location>
        <begin position="1"/>
        <end position="17"/>
    </location>
</feature>
<sequence length="116" mass="11984">MGCSSSAGAAASTPTTAKYVATSGGSGSDDVKAEKTTTVEPLSPTPADAGPRRTSKVVQDADCAPQTRSSPVNAKMVGLWRDPDGDVAHEFWQEDTRSGRLGRVPLQDLVQVPNAG</sequence>
<dbReference type="Proteomes" id="UP000654075">
    <property type="component" value="Unassembled WGS sequence"/>
</dbReference>
<name>A0A813DJZ4_POLGL</name>
<evidence type="ECO:0000313" key="3">
    <source>
        <dbReference type="Proteomes" id="UP000654075"/>
    </source>
</evidence>
<keyword evidence="3" id="KW-1185">Reference proteome</keyword>
<protein>
    <submittedName>
        <fullName evidence="2">Uncharacterized protein</fullName>
    </submittedName>
</protein>
<evidence type="ECO:0000313" key="2">
    <source>
        <dbReference type="EMBL" id="CAE8586847.1"/>
    </source>
</evidence>
<accession>A0A813DJZ4</accession>